<dbReference type="InterPro" id="IPR000211">
    <property type="entry name" value="Gemini_BL"/>
</dbReference>
<reference evidence="18" key="1">
    <citation type="journal article" date="2017" name="Australas. Plant Pathol.">
        <title>Distribution and molecular characterization of citrus chlorotic dwarf-associated virus in China.</title>
        <authorList>
            <person name="Zhou Y."/>
            <person name="Zhang Y."/>
            <person name="Liu Y."/>
            <person name="Chen H."/>
            <person name="Li T."/>
            <person name="Zhou C."/>
        </authorList>
    </citation>
    <scope>NUCLEOTIDE SEQUENCE</scope>
    <source>
        <strain evidence="18">YN-EL4</strain>
    </source>
</reference>
<evidence type="ECO:0000256" key="14">
    <source>
        <dbReference type="ARBA" id="ARBA00023136"/>
    </source>
</evidence>
<organism evidence="18">
    <name type="scientific">Citrus chlorotic dwarf associated virus</name>
    <dbReference type="NCBI Taxonomy" id="1202142"/>
    <lineage>
        <taxon>Viruses</taxon>
        <taxon>Monodnaviria</taxon>
        <taxon>Shotokuvirae</taxon>
        <taxon>Cressdnaviricota</taxon>
        <taxon>Repensiviricetes</taxon>
        <taxon>Geplafuvirales</taxon>
        <taxon>Geminiviridae</taxon>
        <taxon>Citlodavirus</taxon>
        <taxon>Citlodavirus citri</taxon>
    </lineage>
</organism>
<accession>A0A223PL89</accession>
<keyword evidence="12" id="KW-0916">Viral movement protein</keyword>
<keyword evidence="7" id="KW-0813">Transport</keyword>
<keyword evidence="15" id="KW-1038">Host endoplasmic reticulum</keyword>
<protein>
    <recommendedName>
        <fullName evidence="6">Movement protein BC1</fullName>
    </recommendedName>
    <alternativeName>
        <fullName evidence="16">Movement protein BL1</fullName>
    </alternativeName>
</protein>
<evidence type="ECO:0000256" key="7">
    <source>
        <dbReference type="ARBA" id="ARBA00022448"/>
    </source>
</evidence>
<evidence type="ECO:0000313" key="18">
    <source>
        <dbReference type="EMBL" id="ASU45693.1"/>
    </source>
</evidence>
<dbReference type="GO" id="GO:0044167">
    <property type="term" value="C:host cell endoplasmic reticulum membrane"/>
    <property type="evidence" value="ECO:0007669"/>
    <property type="project" value="UniProtKB-SubCell"/>
</dbReference>
<evidence type="ECO:0000256" key="6">
    <source>
        <dbReference type="ARBA" id="ARBA00022021"/>
    </source>
</evidence>
<evidence type="ECO:0000256" key="10">
    <source>
        <dbReference type="ARBA" id="ARBA00022742"/>
    </source>
</evidence>
<name>A0A223PL89_9GEMI</name>
<comment type="subunit">
    <text evidence="5">Binds to dimeric supercoiled plasmid DNA.</text>
</comment>
<evidence type="ECO:0000256" key="4">
    <source>
        <dbReference type="ARBA" id="ARBA00008510"/>
    </source>
</evidence>
<comment type="subcellular location">
    <subcellularLocation>
        <location evidence="3">Host cell membrane</location>
        <topology evidence="3">Peripheral membrane protein</topology>
        <orientation evidence="3">Cytoplasmic side</orientation>
    </subcellularLocation>
    <subcellularLocation>
        <location evidence="2">Host endoplasmic reticulum membrane</location>
        <topology evidence="2">Peripheral membrane protein</topology>
        <orientation evidence="2">Cytoplasmic side</orientation>
    </subcellularLocation>
    <subcellularLocation>
        <location evidence="1">Host microsome membrane</location>
        <topology evidence="1">Peripheral membrane protein</topology>
        <orientation evidence="1">Cytoplasmic side</orientation>
    </subcellularLocation>
</comment>
<evidence type="ECO:0000256" key="15">
    <source>
        <dbReference type="ARBA" id="ARBA00023184"/>
    </source>
</evidence>
<evidence type="ECO:0000256" key="12">
    <source>
        <dbReference type="ARBA" id="ARBA00023031"/>
    </source>
</evidence>
<keyword evidence="13" id="KW-0238">DNA-binding</keyword>
<keyword evidence="14" id="KW-0472">Membrane</keyword>
<evidence type="ECO:0000256" key="2">
    <source>
        <dbReference type="ARBA" id="ARBA00004461"/>
    </source>
</evidence>
<proteinExistence type="inferred from homology"/>
<keyword evidence="8" id="KW-1032">Host cell membrane</keyword>
<keyword evidence="11" id="KW-1043">Host membrane</keyword>
<keyword evidence="10" id="KW-1044">Host microsome</keyword>
<dbReference type="EMBL" id="KX840470">
    <property type="protein sequence ID" value="ASU45693.1"/>
    <property type="molecule type" value="Genomic_DNA"/>
</dbReference>
<evidence type="ECO:0000256" key="17">
    <source>
        <dbReference type="SAM" id="MobiDB-lite"/>
    </source>
</evidence>
<evidence type="ECO:0000256" key="16">
    <source>
        <dbReference type="ARBA" id="ARBA00032400"/>
    </source>
</evidence>
<sequence length="306" mass="34005">MDGQDLVLQDYHSTRRIEYPLSDEWQQIKLAFPSMKEISWHKLRGQCMKIDHCQIRYDPQVPANAEGNVLVVVHDRRMEADKSMQAEYTFPIRCGIELDYYSCSHFSLKDPVPWCVYYRVVNSTVLKGSHFWQFKARVKLSAAKSSSPIGFRGPSVKILNKAFNEDQVDFMHVGIPKSERVLCRSNSVLTTRPRLNLEAGESWASKSILSGEGGSEVGDSGPYRGLAQLGPDAIDPGDSASNLGDPKSVADEVIRRLNSSVIGMDLNSSKFAEIIGDAVLKGSVINSRDNQASTSNANDYKKKSLA</sequence>
<dbReference type="Pfam" id="PF00845">
    <property type="entry name" value="Gemini_BL1"/>
    <property type="match status" value="1"/>
</dbReference>
<evidence type="ECO:0000256" key="13">
    <source>
        <dbReference type="ARBA" id="ARBA00023125"/>
    </source>
</evidence>
<keyword evidence="9" id="KW-0597">Phosphoprotein</keyword>
<dbReference type="GO" id="GO:0046740">
    <property type="term" value="P:transport of virus in host, cell to cell"/>
    <property type="evidence" value="ECO:0007669"/>
    <property type="project" value="UniProtKB-KW"/>
</dbReference>
<evidence type="ECO:0000256" key="3">
    <source>
        <dbReference type="ARBA" id="ARBA00004501"/>
    </source>
</evidence>
<evidence type="ECO:0000256" key="8">
    <source>
        <dbReference type="ARBA" id="ARBA00022511"/>
    </source>
</evidence>
<dbReference type="GO" id="GO:0003677">
    <property type="term" value="F:DNA binding"/>
    <property type="evidence" value="ECO:0007669"/>
    <property type="project" value="UniProtKB-KW"/>
</dbReference>
<evidence type="ECO:0000256" key="9">
    <source>
        <dbReference type="ARBA" id="ARBA00022553"/>
    </source>
</evidence>
<comment type="similarity">
    <text evidence="4">Belongs to the begomovirus movement protein BC1 family.</text>
</comment>
<evidence type="ECO:0000256" key="5">
    <source>
        <dbReference type="ARBA" id="ARBA00011843"/>
    </source>
</evidence>
<evidence type="ECO:0000256" key="11">
    <source>
        <dbReference type="ARBA" id="ARBA00022870"/>
    </source>
</evidence>
<dbReference type="GO" id="GO:0020002">
    <property type="term" value="C:host cell plasma membrane"/>
    <property type="evidence" value="ECO:0007669"/>
    <property type="project" value="UniProtKB-SubCell"/>
</dbReference>
<evidence type="ECO:0000256" key="1">
    <source>
        <dbReference type="ARBA" id="ARBA00004327"/>
    </source>
</evidence>
<feature type="region of interest" description="Disordered" evidence="17">
    <location>
        <begin position="225"/>
        <end position="246"/>
    </location>
</feature>